<dbReference type="RefSeq" id="WP_064699301.1">
    <property type="nucleotide sequence ID" value="NZ_BDEO01000006.1"/>
</dbReference>
<gene>
    <name evidence="1" type="ORF">SAMN05192556_103238</name>
</gene>
<evidence type="ECO:0000313" key="2">
    <source>
        <dbReference type="Proteomes" id="UP000184248"/>
    </source>
</evidence>
<dbReference type="Proteomes" id="UP000184248">
    <property type="component" value="Unassembled WGS sequence"/>
</dbReference>
<name>A0A1M6T7D2_9GAMM</name>
<accession>A0A1M6T7D2</accession>
<keyword evidence="2" id="KW-1185">Reference proteome</keyword>
<dbReference type="GO" id="GO:0003677">
    <property type="term" value="F:DNA binding"/>
    <property type="evidence" value="ECO:0007669"/>
    <property type="project" value="InterPro"/>
</dbReference>
<organism evidence="1 2">
    <name type="scientific">Halomonas caseinilytica</name>
    <dbReference type="NCBI Taxonomy" id="438744"/>
    <lineage>
        <taxon>Bacteria</taxon>
        <taxon>Pseudomonadati</taxon>
        <taxon>Pseudomonadota</taxon>
        <taxon>Gammaproteobacteria</taxon>
        <taxon>Oceanospirillales</taxon>
        <taxon>Halomonadaceae</taxon>
        <taxon>Halomonas</taxon>
    </lineage>
</organism>
<protein>
    <recommendedName>
        <fullName evidence="3">Antitoxin of toxin-antitoxin system, YdaS/YdaT</fullName>
    </recommendedName>
</protein>
<dbReference type="EMBL" id="FRAL01000003">
    <property type="protein sequence ID" value="SHK52786.1"/>
    <property type="molecule type" value="Genomic_DNA"/>
</dbReference>
<dbReference type="AlphaFoldDB" id="A0A1M6T7D2"/>
<sequence>MTTQPTSLKDVINDCGGAPAVAKRLNRSNQYVHEWLQRGHLPLSELTGRTRYSETLASMQREGKLSAAEIRRIGLRL</sequence>
<reference evidence="2" key="1">
    <citation type="submission" date="2016-11" db="EMBL/GenBank/DDBJ databases">
        <authorList>
            <person name="Varghese N."/>
            <person name="Submissions S."/>
        </authorList>
    </citation>
    <scope>NUCLEOTIDE SEQUENCE [LARGE SCALE GENOMIC DNA]</scope>
    <source>
        <strain evidence="2">ALO Sharm</strain>
    </source>
</reference>
<dbReference type="InterPro" id="IPR010982">
    <property type="entry name" value="Lambda_DNA-bd_dom_sf"/>
</dbReference>
<evidence type="ECO:0000313" key="1">
    <source>
        <dbReference type="EMBL" id="SHK52786.1"/>
    </source>
</evidence>
<evidence type="ECO:0008006" key="3">
    <source>
        <dbReference type="Google" id="ProtNLM"/>
    </source>
</evidence>
<dbReference type="Gene3D" id="1.10.260.40">
    <property type="entry name" value="lambda repressor-like DNA-binding domains"/>
    <property type="match status" value="1"/>
</dbReference>
<proteinExistence type="predicted"/>